<dbReference type="AlphaFoldDB" id="W1PKJ8"/>
<dbReference type="EMBL" id="KI393256">
    <property type="protein sequence ID" value="ERN08568.1"/>
    <property type="molecule type" value="Genomic_DNA"/>
</dbReference>
<accession>W1PKJ8</accession>
<feature type="compositionally biased region" description="Polar residues" evidence="1">
    <location>
        <begin position="1"/>
        <end position="12"/>
    </location>
</feature>
<dbReference type="HOGENOM" id="CLU_1715686_0_0_1"/>
<name>W1PKJ8_AMBTC</name>
<proteinExistence type="predicted"/>
<organism evidence="2 3">
    <name type="scientific">Amborella trichopoda</name>
    <dbReference type="NCBI Taxonomy" id="13333"/>
    <lineage>
        <taxon>Eukaryota</taxon>
        <taxon>Viridiplantae</taxon>
        <taxon>Streptophyta</taxon>
        <taxon>Embryophyta</taxon>
        <taxon>Tracheophyta</taxon>
        <taxon>Spermatophyta</taxon>
        <taxon>Magnoliopsida</taxon>
        <taxon>Amborellales</taxon>
        <taxon>Amborellaceae</taxon>
        <taxon>Amborella</taxon>
    </lineage>
</organism>
<protein>
    <submittedName>
        <fullName evidence="2">Uncharacterized protein</fullName>
    </submittedName>
</protein>
<evidence type="ECO:0000313" key="2">
    <source>
        <dbReference type="EMBL" id="ERN08568.1"/>
    </source>
</evidence>
<gene>
    <name evidence="2" type="ORF">AMTR_s00017p00124160</name>
</gene>
<keyword evidence="3" id="KW-1185">Reference proteome</keyword>
<evidence type="ECO:0000313" key="3">
    <source>
        <dbReference type="Proteomes" id="UP000017836"/>
    </source>
</evidence>
<feature type="region of interest" description="Disordered" evidence="1">
    <location>
        <begin position="38"/>
        <end position="60"/>
    </location>
</feature>
<dbReference type="Proteomes" id="UP000017836">
    <property type="component" value="Unassembled WGS sequence"/>
</dbReference>
<feature type="region of interest" description="Disordered" evidence="1">
    <location>
        <begin position="84"/>
        <end position="139"/>
    </location>
</feature>
<sequence length="153" mass="16888">MDGKDTNVSMPVQPSGLEVGSMEDDHVDSDWLQLGLAPSTRLNNNNDEEPPSFTQGVPGFVEANDENHDQNYDTIDGVTTLNLFQTAPDSNGNDGGEPYDPNQEAHGVDPSRPWLHPGWLRPRATAARSRRGRRVEHRPEVGVWFSLMPSNKG</sequence>
<dbReference type="Gramene" id="ERN08568">
    <property type="protein sequence ID" value="ERN08568"/>
    <property type="gene ID" value="AMTR_s00017p00124160"/>
</dbReference>
<feature type="region of interest" description="Disordered" evidence="1">
    <location>
        <begin position="1"/>
        <end position="23"/>
    </location>
</feature>
<evidence type="ECO:0000256" key="1">
    <source>
        <dbReference type="SAM" id="MobiDB-lite"/>
    </source>
</evidence>
<reference evidence="3" key="1">
    <citation type="journal article" date="2013" name="Science">
        <title>The Amborella genome and the evolution of flowering plants.</title>
        <authorList>
            <consortium name="Amborella Genome Project"/>
        </authorList>
    </citation>
    <scope>NUCLEOTIDE SEQUENCE [LARGE SCALE GENOMIC DNA]</scope>
</reference>